<accession>A0A512MGR0</accession>
<gene>
    <name evidence="1" type="ORF">BGE01nite_52280</name>
</gene>
<reference evidence="1 2" key="1">
    <citation type="submission" date="2019-07" db="EMBL/GenBank/DDBJ databases">
        <title>Whole genome shotgun sequence of Brevifollis gellanilyticus NBRC 108608.</title>
        <authorList>
            <person name="Hosoyama A."/>
            <person name="Uohara A."/>
            <person name="Ohji S."/>
            <person name="Ichikawa N."/>
        </authorList>
    </citation>
    <scope>NUCLEOTIDE SEQUENCE [LARGE SCALE GENOMIC DNA]</scope>
    <source>
        <strain evidence="1 2">NBRC 108608</strain>
    </source>
</reference>
<proteinExistence type="predicted"/>
<keyword evidence="2" id="KW-1185">Reference proteome</keyword>
<name>A0A512MGR0_9BACT</name>
<protein>
    <submittedName>
        <fullName evidence="1">Uncharacterized protein</fullName>
    </submittedName>
</protein>
<sequence length="108" mass="12001">MNTRIDPDTYKSCERAFLRELAKTVCLVIERTALTSEEKAELGTSLTYAVAAHLSGSSFGGRVTGDEIYPKLGFWKGESDDALYFGDGSTLHEQVPSVLDELVRHFQR</sequence>
<comment type="caution">
    <text evidence="1">The sequence shown here is derived from an EMBL/GenBank/DDBJ whole genome shotgun (WGS) entry which is preliminary data.</text>
</comment>
<dbReference type="Proteomes" id="UP000321577">
    <property type="component" value="Unassembled WGS sequence"/>
</dbReference>
<dbReference type="EMBL" id="BKAG01000063">
    <property type="protein sequence ID" value="GEP45937.1"/>
    <property type="molecule type" value="Genomic_DNA"/>
</dbReference>
<evidence type="ECO:0000313" key="2">
    <source>
        <dbReference type="Proteomes" id="UP000321577"/>
    </source>
</evidence>
<organism evidence="1 2">
    <name type="scientific">Brevifollis gellanilyticus</name>
    <dbReference type="NCBI Taxonomy" id="748831"/>
    <lineage>
        <taxon>Bacteria</taxon>
        <taxon>Pseudomonadati</taxon>
        <taxon>Verrucomicrobiota</taxon>
        <taxon>Verrucomicrobiia</taxon>
        <taxon>Verrucomicrobiales</taxon>
        <taxon>Verrucomicrobiaceae</taxon>
    </lineage>
</organism>
<evidence type="ECO:0000313" key="1">
    <source>
        <dbReference type="EMBL" id="GEP45937.1"/>
    </source>
</evidence>
<dbReference type="AlphaFoldDB" id="A0A512MGR0"/>